<feature type="non-terminal residue" evidence="1">
    <location>
        <position position="82"/>
    </location>
</feature>
<proteinExistence type="predicted"/>
<dbReference type="EMBL" id="GAIX01010105">
    <property type="protein sequence ID" value="JAA82455.1"/>
    <property type="molecule type" value="Transcribed_RNA"/>
</dbReference>
<evidence type="ECO:0000313" key="1">
    <source>
        <dbReference type="EMBL" id="JAA82455.1"/>
    </source>
</evidence>
<reference evidence="1" key="2">
    <citation type="submission" date="2013-05" db="EMBL/GenBank/DDBJ databases">
        <authorList>
            <person name="Carter J.-M."/>
            <person name="Baker S.C."/>
            <person name="Pink R."/>
            <person name="Carter D.R.F."/>
            <person name="Collins A."/>
            <person name="Tomlin J."/>
            <person name="Gibbs M."/>
            <person name="Breuker C.J."/>
        </authorList>
    </citation>
    <scope>NUCLEOTIDE SEQUENCE</scope>
    <source>
        <tissue evidence="1">Ovary</tissue>
    </source>
</reference>
<sequence length="82" mass="9792">MNNMSPFDELDFKEYEIIIIIRKHCLTKPVCYASPLFESFFKKYSNPHLLENIELNITNNFMIDLYGNVCLMLWNKSMTTFD</sequence>
<protein>
    <submittedName>
        <fullName evidence="1">Uncharacterized protein</fullName>
    </submittedName>
</protein>
<name>S4P741_9NEOP</name>
<dbReference type="AlphaFoldDB" id="S4P741"/>
<organism evidence="1">
    <name type="scientific">Pararge aegeria</name>
    <name type="common">speckled wood butterfly</name>
    <dbReference type="NCBI Taxonomy" id="116150"/>
    <lineage>
        <taxon>Eukaryota</taxon>
        <taxon>Metazoa</taxon>
        <taxon>Ecdysozoa</taxon>
        <taxon>Arthropoda</taxon>
        <taxon>Hexapoda</taxon>
        <taxon>Insecta</taxon>
        <taxon>Pterygota</taxon>
        <taxon>Neoptera</taxon>
        <taxon>Endopterygota</taxon>
        <taxon>Lepidoptera</taxon>
        <taxon>Glossata</taxon>
        <taxon>Ditrysia</taxon>
        <taxon>Papilionoidea</taxon>
        <taxon>Nymphalidae</taxon>
        <taxon>Satyrinae</taxon>
        <taxon>Satyrini</taxon>
        <taxon>Parargina</taxon>
        <taxon>Pararge</taxon>
    </lineage>
</organism>
<accession>S4P741</accession>
<reference evidence="1" key="1">
    <citation type="journal article" date="2013" name="BMC Genomics">
        <title>Unscrambling butterfly oogenesis.</title>
        <authorList>
            <person name="Carter J.M."/>
            <person name="Baker S.C."/>
            <person name="Pink R."/>
            <person name="Carter D.R."/>
            <person name="Collins A."/>
            <person name="Tomlin J."/>
            <person name="Gibbs M."/>
            <person name="Breuker C.J."/>
        </authorList>
    </citation>
    <scope>NUCLEOTIDE SEQUENCE</scope>
    <source>
        <tissue evidence="1">Ovary</tissue>
    </source>
</reference>